<proteinExistence type="predicted"/>
<name>A0A1V0SK50_9VIRU</name>
<organism evidence="1">
    <name type="scientific">Klosneuvirus KNV1</name>
    <dbReference type="NCBI Taxonomy" id="1977640"/>
    <lineage>
        <taxon>Viruses</taxon>
        <taxon>Varidnaviria</taxon>
        <taxon>Bamfordvirae</taxon>
        <taxon>Nucleocytoviricota</taxon>
        <taxon>Megaviricetes</taxon>
        <taxon>Imitervirales</taxon>
        <taxon>Mimiviridae</taxon>
        <taxon>Klosneuvirinae</taxon>
        <taxon>Klosneuvirus</taxon>
    </lineage>
</organism>
<gene>
    <name evidence="1" type="ORF">Klosneuvirus_3_232</name>
</gene>
<protein>
    <submittedName>
        <fullName evidence="1">Uncharacterized protein</fullName>
    </submittedName>
</protein>
<evidence type="ECO:0000313" key="1">
    <source>
        <dbReference type="EMBL" id="ARF12097.1"/>
    </source>
</evidence>
<dbReference type="EMBL" id="KY684110">
    <property type="protein sequence ID" value="ARF12097.1"/>
    <property type="molecule type" value="Genomic_DNA"/>
</dbReference>
<sequence length="789" mass="88616">MSDFETVLAIDCSGSTGHHDKYWLSVYRMIDANPKAKIYFWDTSVKEVSRTDALARCANKSGGGGTDPTCVAQKLPLKSEKINLVLVTDGQIDAGSVANCDRVLNNRPFASVEVNFLNTGGQMNLSVSAPFTRKADKVKINVGDEVLASGSTTQAIDLKKYYGKPEEFMNDAEAILKQVVLQSLGKNNQALRNEFLELQKNLLATLAKNNSAGGEYGKLRDILKAGHYDPAITMIKTLVLNADSSVGKKIEAVIQELINQCSGSTNFSFDLLQPGRLTRAMPVKAVATEELPEEENHTKFECPILLDDGSAPVLCIKQGAPVFEGLEKNYLDSLMTSPLMMLDNPELVQKLIGRLDHLVSLAAFKELLKQSALVKSPITRDPISSIVSVGSEKTHLKATNFALADLFFGKKLVGQPELWLAVLYFALQKVEYLRENKEFMGAYTKSMVQRMETKNTNITLTGLPVDPLIKTPIDIAVWYCVVSPHVVGNTSPVDDARNRLRSFGNAAKYLVELVELFGYPYDKAWTLHQMKRYKAFWWMMKEEKDHSDWRMKLRAQWQNSLTLSDGTLVMLDGIAGDKKPALPNFEIPLEELVGLSKLVDQNKKTNDVQIPSKLDIAIPKPVTNYCYPDNLSDEDALSPTPICPQTYRPYTVDRKQKLHWKICTEKRWGPLDKQISNYNYFIRYVHEMDDFPTQEEFIKYTASKQANRESNAMDTLPKKQVLFVKKMFEDFEEVLGKNLANVTSHDFKVRTYQSMREVDRLQMEGSNTSVSSVHKGLPPSDYALCKCDD</sequence>
<reference evidence="1" key="1">
    <citation type="journal article" date="2017" name="Science">
        <title>Giant viruses with an expanded complement of translation system components.</title>
        <authorList>
            <person name="Schulz F."/>
            <person name="Yutin N."/>
            <person name="Ivanova N.N."/>
            <person name="Ortega D.R."/>
            <person name="Lee T.K."/>
            <person name="Vierheilig J."/>
            <person name="Daims H."/>
            <person name="Horn M."/>
            <person name="Wagner M."/>
            <person name="Jensen G.J."/>
            <person name="Kyrpides N.C."/>
            <person name="Koonin E.V."/>
            <person name="Woyke T."/>
        </authorList>
    </citation>
    <scope>NUCLEOTIDE SEQUENCE</scope>
    <source>
        <strain evidence="1">KNV1</strain>
    </source>
</reference>
<accession>A0A1V0SK50</accession>